<dbReference type="AlphaFoldDB" id="A0A1Y5F590"/>
<dbReference type="Gene3D" id="1.10.10.10">
    <property type="entry name" value="Winged helix-like DNA-binding domain superfamily/Winged helix DNA-binding domain"/>
    <property type="match status" value="1"/>
</dbReference>
<reference evidence="7" key="1">
    <citation type="journal article" date="2017" name="Proc. Natl. Acad. Sci. U.S.A.">
        <title>Simulation of Deepwater Horizon oil plume reveals substrate specialization within a complex community of hydrocarbon-degraders.</title>
        <authorList>
            <person name="Hu P."/>
            <person name="Dubinsky E.A."/>
            <person name="Probst A.J."/>
            <person name="Wang J."/>
            <person name="Sieber C.M.K."/>
            <person name="Tom L.M."/>
            <person name="Gardinali P."/>
            <person name="Banfield J.F."/>
            <person name="Atlas R.M."/>
            <person name="Andersen G.L."/>
        </authorList>
    </citation>
    <scope>NUCLEOTIDE SEQUENCE [LARGE SCALE GENOMIC DNA]</scope>
</reference>
<accession>A0A1Y5F590</accession>
<evidence type="ECO:0000256" key="1">
    <source>
        <dbReference type="ARBA" id="ARBA00009437"/>
    </source>
</evidence>
<dbReference type="Pfam" id="PF00126">
    <property type="entry name" value="HTH_1"/>
    <property type="match status" value="1"/>
</dbReference>
<organism evidence="6 7">
    <name type="scientific">Halobacteriovorax marinus</name>
    <dbReference type="NCBI Taxonomy" id="97084"/>
    <lineage>
        <taxon>Bacteria</taxon>
        <taxon>Pseudomonadati</taxon>
        <taxon>Bdellovibrionota</taxon>
        <taxon>Bacteriovoracia</taxon>
        <taxon>Bacteriovoracales</taxon>
        <taxon>Halobacteriovoraceae</taxon>
        <taxon>Halobacteriovorax</taxon>
    </lineage>
</organism>
<dbReference type="CDD" id="cd05466">
    <property type="entry name" value="PBP2_LTTR_substrate"/>
    <property type="match status" value="1"/>
</dbReference>
<keyword evidence="3" id="KW-0238">DNA-binding</keyword>
<comment type="caution">
    <text evidence="6">The sequence shown here is derived from an EMBL/GenBank/DDBJ whole genome shotgun (WGS) entry which is preliminary data.</text>
</comment>
<evidence type="ECO:0000259" key="5">
    <source>
        <dbReference type="PROSITE" id="PS50931"/>
    </source>
</evidence>
<keyword evidence="2" id="KW-0805">Transcription regulation</keyword>
<dbReference type="EMBL" id="MAAO01000007">
    <property type="protein sequence ID" value="OUR95830.1"/>
    <property type="molecule type" value="Genomic_DNA"/>
</dbReference>
<dbReference type="SUPFAM" id="SSF46785">
    <property type="entry name" value="Winged helix' DNA-binding domain"/>
    <property type="match status" value="1"/>
</dbReference>
<evidence type="ECO:0000313" key="6">
    <source>
        <dbReference type="EMBL" id="OUR95830.1"/>
    </source>
</evidence>
<dbReference type="GO" id="GO:0006351">
    <property type="term" value="P:DNA-templated transcription"/>
    <property type="evidence" value="ECO:0007669"/>
    <property type="project" value="TreeGrafter"/>
</dbReference>
<protein>
    <recommendedName>
        <fullName evidence="5">HTH lysR-type domain-containing protein</fullName>
    </recommendedName>
</protein>
<dbReference type="PANTHER" id="PTHR30537:SF3">
    <property type="entry name" value="TRANSCRIPTIONAL REGULATORY PROTEIN"/>
    <property type="match status" value="1"/>
</dbReference>
<evidence type="ECO:0000313" key="7">
    <source>
        <dbReference type="Proteomes" id="UP000196531"/>
    </source>
</evidence>
<dbReference type="InterPro" id="IPR058163">
    <property type="entry name" value="LysR-type_TF_proteobact-type"/>
</dbReference>
<sequence>MDAQIDWNDYKVLLTLIREQSLMATAEKLDIHHATVLRKIKSLEESLGSVLFNRHSRGHTPTESALAILPKLEQMELTALEIEQVLEQCKDSIQGKLKITTPPGMTGAFRPLLQQFKSDHPQVQIDLVLTNKKLKLEMNESHISIRPGTPPTELDYISTRVGKIQYGLFATKSYLKGKRESEYQYIRTSNDFSHIPIIRWMCKNISDEKIIYTTNLFSDIASSVIGGFGVGPMLVREASQHKDLVLIGKTLSAWDNPLFLIYHKSLRESKKVQVFKKFFVSNF</sequence>
<dbReference type="Proteomes" id="UP000196531">
    <property type="component" value="Unassembled WGS sequence"/>
</dbReference>
<evidence type="ECO:0000256" key="4">
    <source>
        <dbReference type="ARBA" id="ARBA00023163"/>
    </source>
</evidence>
<dbReference type="Pfam" id="PF03466">
    <property type="entry name" value="LysR_substrate"/>
    <property type="match status" value="1"/>
</dbReference>
<dbReference type="PROSITE" id="PS50931">
    <property type="entry name" value="HTH_LYSR"/>
    <property type="match status" value="1"/>
</dbReference>
<evidence type="ECO:0000256" key="3">
    <source>
        <dbReference type="ARBA" id="ARBA00023125"/>
    </source>
</evidence>
<dbReference type="InterPro" id="IPR036390">
    <property type="entry name" value="WH_DNA-bd_sf"/>
</dbReference>
<dbReference type="GO" id="GO:0003700">
    <property type="term" value="F:DNA-binding transcription factor activity"/>
    <property type="evidence" value="ECO:0007669"/>
    <property type="project" value="InterPro"/>
</dbReference>
<feature type="domain" description="HTH lysR-type" evidence="5">
    <location>
        <begin position="5"/>
        <end position="62"/>
    </location>
</feature>
<comment type="similarity">
    <text evidence="1">Belongs to the LysR transcriptional regulatory family.</text>
</comment>
<dbReference type="InterPro" id="IPR005119">
    <property type="entry name" value="LysR_subst-bd"/>
</dbReference>
<dbReference type="SUPFAM" id="SSF53850">
    <property type="entry name" value="Periplasmic binding protein-like II"/>
    <property type="match status" value="1"/>
</dbReference>
<keyword evidence="4" id="KW-0804">Transcription</keyword>
<gene>
    <name evidence="6" type="ORF">A9Q84_15125</name>
</gene>
<dbReference type="PANTHER" id="PTHR30537">
    <property type="entry name" value="HTH-TYPE TRANSCRIPTIONAL REGULATOR"/>
    <property type="match status" value="1"/>
</dbReference>
<dbReference type="InterPro" id="IPR036388">
    <property type="entry name" value="WH-like_DNA-bd_sf"/>
</dbReference>
<proteinExistence type="inferred from homology"/>
<dbReference type="InterPro" id="IPR000847">
    <property type="entry name" value="LysR_HTH_N"/>
</dbReference>
<dbReference type="GO" id="GO:0043565">
    <property type="term" value="F:sequence-specific DNA binding"/>
    <property type="evidence" value="ECO:0007669"/>
    <property type="project" value="TreeGrafter"/>
</dbReference>
<name>A0A1Y5F590_9BACT</name>
<evidence type="ECO:0000256" key="2">
    <source>
        <dbReference type="ARBA" id="ARBA00023015"/>
    </source>
</evidence>
<dbReference type="Gene3D" id="3.40.190.290">
    <property type="match status" value="1"/>
</dbReference>